<evidence type="ECO:0000259" key="1">
    <source>
        <dbReference type="Pfam" id="PF11443"/>
    </source>
</evidence>
<dbReference type="Pfam" id="PF25043">
    <property type="entry name" value="DUF7788"/>
    <property type="match status" value="1"/>
</dbReference>
<proteinExistence type="predicted"/>
<dbReference type="PIRSF" id="PIRSF015417">
    <property type="entry name" value="T31B5_30_vWA"/>
    <property type="match status" value="1"/>
</dbReference>
<organism evidence="3 4">
    <name type="scientific">Durusdinium trenchii</name>
    <dbReference type="NCBI Taxonomy" id="1381693"/>
    <lineage>
        <taxon>Eukaryota</taxon>
        <taxon>Sar</taxon>
        <taxon>Alveolata</taxon>
        <taxon>Dinophyceae</taxon>
        <taxon>Suessiales</taxon>
        <taxon>Symbiodiniaceae</taxon>
        <taxon>Durusdinium</taxon>
    </lineage>
</organism>
<evidence type="ECO:0000313" key="4">
    <source>
        <dbReference type="Proteomes" id="UP001642484"/>
    </source>
</evidence>
<protein>
    <submittedName>
        <fullName evidence="3">Uncharacterized protein</fullName>
    </submittedName>
</protein>
<feature type="domain" description="DUF7788" evidence="2">
    <location>
        <begin position="558"/>
        <end position="740"/>
    </location>
</feature>
<dbReference type="InterPro" id="IPR056690">
    <property type="entry name" value="DUF7788"/>
</dbReference>
<comment type="caution">
    <text evidence="3">The sequence shown here is derived from an EMBL/GenBank/DDBJ whole genome shotgun (WGS) entry which is preliminary data.</text>
</comment>
<sequence>MALGLTPSVARTWRWTARALGAGGWQTELRHGGHSSGDDRRFHAGILMLTGIAGGQRMRSRARAAALRQSRSITRAAVATQGASVTGSRTAFTENGAVALDSSGEACVDFLFTVVPGISRDALYTALRNAWDEDPLATMKLLLQLGDPREGKSDRDNHQLCLLWIWRHFPATALANIRSGALAGHTCLKGLLDLLMYAAWDDETFVERDLEEFPRRGTVGPEREYRKRLRFEKKRGWVRRTVDDRTVSRRQRAELRGRQAAERVERIEAFRKILEEEGLEPSQIRRTRLFRDASLPQRMPWMEKEEWTSDEIKARFVKFCEEVDHAKNEKIHQEVKKSHARRLADVGEKYSSKPELKELYDTVADVFAEALKELMQIREKYLSGSDLSRDERLKLTGSLYPKWAPTSNGMHDKKTDIVRGLVERIFPAEEFQLGTYEHYISFMKDKYRKEVLSPLRRHIELPESFIGAQEWEKINYNRMSARCRLLYGQSVYAQNDETYEAHLKAALEGTAHVKGNVMPDELVSQSRDAKSELQTIQAEAQWKDLVSEVKAAGVLGRALAVCDTSGSMWGQPMDVAVALSLLISEVTQDPWRQRVCSFSADPYFVSLPDPDTTNLAERAAQVLGMHWGMNTNFEKVFERILDIAVQNQVPGDQLPELLVVFSDMQFDESISSMDPWATTHEKIKTKFRTAGYGEYVPKIIYWNLRYSSASGRVPTPALEKDVVMLSGYSQGLLKSFLKQKLEAPAPLEQMRAIIDSTYYDDVRVAAEDLARKAPDRPELAELLWSRRS</sequence>
<dbReference type="InterPro" id="IPR011205">
    <property type="entry name" value="UCP015417_vWA"/>
</dbReference>
<dbReference type="InterPro" id="IPR036465">
    <property type="entry name" value="vWFA_dom_sf"/>
</dbReference>
<dbReference type="Proteomes" id="UP001642484">
    <property type="component" value="Unassembled WGS sequence"/>
</dbReference>
<dbReference type="InterPro" id="IPR058580">
    <property type="entry name" value="DUF2828"/>
</dbReference>
<evidence type="ECO:0000259" key="2">
    <source>
        <dbReference type="Pfam" id="PF25043"/>
    </source>
</evidence>
<dbReference type="Pfam" id="PF11443">
    <property type="entry name" value="DUF2828"/>
    <property type="match status" value="1"/>
</dbReference>
<dbReference type="PANTHER" id="PTHR31373">
    <property type="entry name" value="OS06G0652100 PROTEIN"/>
    <property type="match status" value="1"/>
</dbReference>
<evidence type="ECO:0000313" key="3">
    <source>
        <dbReference type="EMBL" id="CAK9053226.1"/>
    </source>
</evidence>
<dbReference type="SUPFAM" id="SSF53300">
    <property type="entry name" value="vWA-like"/>
    <property type="match status" value="1"/>
</dbReference>
<name>A0ABP0MPP3_9DINO</name>
<feature type="domain" description="DUF2828" evidence="1">
    <location>
        <begin position="93"/>
        <end position="555"/>
    </location>
</feature>
<accession>A0ABP0MPP3</accession>
<dbReference type="Gene3D" id="3.40.50.410">
    <property type="entry name" value="von Willebrand factor, type A domain"/>
    <property type="match status" value="1"/>
</dbReference>
<keyword evidence="4" id="KW-1185">Reference proteome</keyword>
<gene>
    <name evidence="3" type="ORF">CCMP2556_LOCUS26760</name>
</gene>
<dbReference type="EMBL" id="CAXAMN010018890">
    <property type="protein sequence ID" value="CAK9053226.1"/>
    <property type="molecule type" value="Genomic_DNA"/>
</dbReference>
<dbReference type="CDD" id="cd00198">
    <property type="entry name" value="vWFA"/>
    <property type="match status" value="1"/>
</dbReference>
<dbReference type="PANTHER" id="PTHR31373:SF27">
    <property type="entry name" value="TROVE DOMAIN-CONTAINING PROTEIN"/>
    <property type="match status" value="1"/>
</dbReference>
<reference evidence="3 4" key="1">
    <citation type="submission" date="2024-02" db="EMBL/GenBank/DDBJ databases">
        <authorList>
            <person name="Chen Y."/>
            <person name="Shah S."/>
            <person name="Dougan E. K."/>
            <person name="Thang M."/>
            <person name="Chan C."/>
        </authorList>
    </citation>
    <scope>NUCLEOTIDE SEQUENCE [LARGE SCALE GENOMIC DNA]</scope>
</reference>